<accession>A0A3N4K4I4</accession>
<evidence type="ECO:0000313" key="3">
    <source>
        <dbReference type="Proteomes" id="UP000276215"/>
    </source>
</evidence>
<dbReference type="Proteomes" id="UP000276215">
    <property type="component" value="Unassembled WGS sequence"/>
</dbReference>
<protein>
    <submittedName>
        <fullName evidence="2">Uncharacterized protein</fullName>
    </submittedName>
</protein>
<keyword evidence="3" id="KW-1185">Reference proteome</keyword>
<keyword evidence="1" id="KW-1133">Transmembrane helix</keyword>
<organism evidence="2 3">
    <name type="scientific">Choiromyces venosus 120613-1</name>
    <dbReference type="NCBI Taxonomy" id="1336337"/>
    <lineage>
        <taxon>Eukaryota</taxon>
        <taxon>Fungi</taxon>
        <taxon>Dikarya</taxon>
        <taxon>Ascomycota</taxon>
        <taxon>Pezizomycotina</taxon>
        <taxon>Pezizomycetes</taxon>
        <taxon>Pezizales</taxon>
        <taxon>Tuberaceae</taxon>
        <taxon>Choiromyces</taxon>
    </lineage>
</organism>
<keyword evidence="1" id="KW-0812">Transmembrane</keyword>
<feature type="transmembrane region" description="Helical" evidence="1">
    <location>
        <begin position="37"/>
        <end position="57"/>
    </location>
</feature>
<keyword evidence="1" id="KW-0472">Membrane</keyword>
<feature type="non-terminal residue" evidence="2">
    <location>
        <position position="60"/>
    </location>
</feature>
<evidence type="ECO:0000256" key="1">
    <source>
        <dbReference type="SAM" id="Phobius"/>
    </source>
</evidence>
<evidence type="ECO:0000313" key="2">
    <source>
        <dbReference type="EMBL" id="RPB05464.1"/>
    </source>
</evidence>
<reference evidence="2 3" key="1">
    <citation type="journal article" date="2018" name="Nat. Ecol. Evol.">
        <title>Pezizomycetes genomes reveal the molecular basis of ectomycorrhizal truffle lifestyle.</title>
        <authorList>
            <person name="Murat C."/>
            <person name="Payen T."/>
            <person name="Noel B."/>
            <person name="Kuo A."/>
            <person name="Morin E."/>
            <person name="Chen J."/>
            <person name="Kohler A."/>
            <person name="Krizsan K."/>
            <person name="Balestrini R."/>
            <person name="Da Silva C."/>
            <person name="Montanini B."/>
            <person name="Hainaut M."/>
            <person name="Levati E."/>
            <person name="Barry K.W."/>
            <person name="Belfiori B."/>
            <person name="Cichocki N."/>
            <person name="Clum A."/>
            <person name="Dockter R.B."/>
            <person name="Fauchery L."/>
            <person name="Guy J."/>
            <person name="Iotti M."/>
            <person name="Le Tacon F."/>
            <person name="Lindquist E.A."/>
            <person name="Lipzen A."/>
            <person name="Malagnac F."/>
            <person name="Mello A."/>
            <person name="Molinier V."/>
            <person name="Miyauchi S."/>
            <person name="Poulain J."/>
            <person name="Riccioni C."/>
            <person name="Rubini A."/>
            <person name="Sitrit Y."/>
            <person name="Splivallo R."/>
            <person name="Traeger S."/>
            <person name="Wang M."/>
            <person name="Zifcakova L."/>
            <person name="Wipf D."/>
            <person name="Zambonelli A."/>
            <person name="Paolocci F."/>
            <person name="Nowrousian M."/>
            <person name="Ottonello S."/>
            <person name="Baldrian P."/>
            <person name="Spatafora J.W."/>
            <person name="Henrissat B."/>
            <person name="Nagy L.G."/>
            <person name="Aury J.M."/>
            <person name="Wincker P."/>
            <person name="Grigoriev I.V."/>
            <person name="Bonfante P."/>
            <person name="Martin F.M."/>
        </authorList>
    </citation>
    <scope>NUCLEOTIDE SEQUENCE [LARGE SCALE GENOMIC DNA]</scope>
    <source>
        <strain evidence="2 3">120613-1</strain>
    </source>
</reference>
<proteinExistence type="predicted"/>
<name>A0A3N4K4I4_9PEZI</name>
<gene>
    <name evidence="2" type="ORF">L873DRAFT_1797826</name>
</gene>
<dbReference type="AlphaFoldDB" id="A0A3N4K4I4"/>
<dbReference type="EMBL" id="ML120353">
    <property type="protein sequence ID" value="RPB05464.1"/>
    <property type="molecule type" value="Genomic_DNA"/>
</dbReference>
<sequence length="60" mass="6872">MLLPFLSSKYEWGFRMIQYGIVCLSIYRTCRAELPARLLAGLVTVVVIVVFFLGVLMRMS</sequence>